<feature type="transmembrane region" description="Helical" evidence="8">
    <location>
        <begin position="302"/>
        <end position="322"/>
    </location>
</feature>
<feature type="transmembrane region" description="Helical" evidence="8">
    <location>
        <begin position="328"/>
        <end position="352"/>
    </location>
</feature>
<feature type="transmembrane region" description="Helical" evidence="8">
    <location>
        <begin position="259"/>
        <end position="281"/>
    </location>
</feature>
<feature type="transmembrane region" description="Helical" evidence="8">
    <location>
        <begin position="118"/>
        <end position="139"/>
    </location>
</feature>
<evidence type="ECO:0000256" key="6">
    <source>
        <dbReference type="ARBA" id="ARBA00022989"/>
    </source>
</evidence>
<comment type="subcellular location">
    <subcellularLocation>
        <location evidence="1">Cell membrane</location>
        <topology evidence="1">Multi-pass membrane protein</topology>
    </subcellularLocation>
</comment>
<dbReference type="Gene3D" id="1.20.1250.20">
    <property type="entry name" value="MFS general substrate transporter like domains"/>
    <property type="match status" value="1"/>
</dbReference>
<keyword evidence="6 8" id="KW-1133">Transmembrane helix</keyword>
<dbReference type="InterPro" id="IPR020846">
    <property type="entry name" value="MFS_dom"/>
</dbReference>
<feature type="transmembrane region" description="Helical" evidence="8">
    <location>
        <begin position="27"/>
        <end position="46"/>
    </location>
</feature>
<dbReference type="PROSITE" id="PS50850">
    <property type="entry name" value="MFS"/>
    <property type="match status" value="1"/>
</dbReference>
<evidence type="ECO:0000256" key="5">
    <source>
        <dbReference type="ARBA" id="ARBA00022692"/>
    </source>
</evidence>
<feature type="transmembrane region" description="Helical" evidence="8">
    <location>
        <begin position="389"/>
        <end position="408"/>
    </location>
</feature>
<feature type="transmembrane region" description="Helical" evidence="8">
    <location>
        <begin position="181"/>
        <end position="201"/>
    </location>
</feature>
<dbReference type="PANTHER" id="PTHR43271">
    <property type="entry name" value="BLL2771 PROTEIN"/>
    <property type="match status" value="1"/>
</dbReference>
<feature type="transmembrane region" description="Helical" evidence="8">
    <location>
        <begin position="58"/>
        <end position="81"/>
    </location>
</feature>
<protein>
    <submittedName>
        <fullName evidence="10">MFS transporter</fullName>
    </submittedName>
</protein>
<feature type="transmembrane region" description="Helical" evidence="8">
    <location>
        <begin position="146"/>
        <end position="169"/>
    </location>
</feature>
<organism evidence="10 11">
    <name type="scientific">Arthrobacter citreus</name>
    <dbReference type="NCBI Taxonomy" id="1670"/>
    <lineage>
        <taxon>Bacteria</taxon>
        <taxon>Bacillati</taxon>
        <taxon>Actinomycetota</taxon>
        <taxon>Actinomycetes</taxon>
        <taxon>Micrococcales</taxon>
        <taxon>Micrococcaceae</taxon>
        <taxon>Arthrobacter</taxon>
    </lineage>
</organism>
<dbReference type="Pfam" id="PF07690">
    <property type="entry name" value="MFS_1"/>
    <property type="match status" value="1"/>
</dbReference>
<dbReference type="InterPro" id="IPR011701">
    <property type="entry name" value="MFS"/>
</dbReference>
<evidence type="ECO:0000313" key="10">
    <source>
        <dbReference type="EMBL" id="WZP15641.1"/>
    </source>
</evidence>
<keyword evidence="3" id="KW-0813">Transport</keyword>
<keyword evidence="4" id="KW-1003">Cell membrane</keyword>
<proteinExistence type="inferred from homology"/>
<accession>A0ABZ2ZU11</accession>
<feature type="transmembrane region" description="Helical" evidence="8">
    <location>
        <begin position="364"/>
        <end position="383"/>
    </location>
</feature>
<comment type="similarity">
    <text evidence="2">Belongs to the major facilitator superfamily.</text>
</comment>
<feature type="transmembrane region" description="Helical" evidence="8">
    <location>
        <begin position="233"/>
        <end position="253"/>
    </location>
</feature>
<dbReference type="EMBL" id="CP151657">
    <property type="protein sequence ID" value="WZP15641.1"/>
    <property type="molecule type" value="Genomic_DNA"/>
</dbReference>
<evidence type="ECO:0000256" key="2">
    <source>
        <dbReference type="ARBA" id="ARBA00008335"/>
    </source>
</evidence>
<gene>
    <name evidence="10" type="ORF">AAE021_16045</name>
</gene>
<evidence type="ECO:0000256" key="3">
    <source>
        <dbReference type="ARBA" id="ARBA00022448"/>
    </source>
</evidence>
<sequence length="424" mass="43032">MYGTAGVSGRREQWTGHARGSRGYRGVLIGLAAAGMATFAQLYSLQGVLPGLAADLDISASSAALTVSAATLGLAAAVIPWSAAADRFGRLPIMRVAILAAVVLGLAVPFSPNLPALLILRFIEGAAMGGIPAVALAYLSEEVSRVHAAVAAGSYVSGTTIGGLAGRIVAAPLSDAANWRIGVGAVSLLAAVAAVVFMLTAPKQQGFLPLRRTDPGPGLGGRLLAQLRNPRQVGLYLQAFLLMGGFVAVYNYLGFRLGAAPFSLPQSLASFLFLAYLAGTWSSRAAGSLAGRLSGRGGRRTVLLCSIAVMAAGLALTLAAWLPAVIAGLVVFTAGFFAAHSIASGWAPFLATEGRAQASSLYNLFYYAGSSLLGWIGGFFFQLWGWSGLSAFVGVLLAAAAAAAAAVLTPESGPAAAKPALGKP</sequence>
<dbReference type="Proteomes" id="UP001448858">
    <property type="component" value="Chromosome"/>
</dbReference>
<evidence type="ECO:0000313" key="11">
    <source>
        <dbReference type="Proteomes" id="UP001448858"/>
    </source>
</evidence>
<evidence type="ECO:0000256" key="7">
    <source>
        <dbReference type="ARBA" id="ARBA00023136"/>
    </source>
</evidence>
<evidence type="ECO:0000256" key="1">
    <source>
        <dbReference type="ARBA" id="ARBA00004651"/>
    </source>
</evidence>
<keyword evidence="7 8" id="KW-0472">Membrane</keyword>
<dbReference type="PANTHER" id="PTHR43271:SF1">
    <property type="entry name" value="INNER MEMBRANE TRANSPORT PROTEIN YNFM"/>
    <property type="match status" value="1"/>
</dbReference>
<evidence type="ECO:0000256" key="4">
    <source>
        <dbReference type="ARBA" id="ARBA00022475"/>
    </source>
</evidence>
<evidence type="ECO:0000259" key="9">
    <source>
        <dbReference type="PROSITE" id="PS50850"/>
    </source>
</evidence>
<dbReference type="SUPFAM" id="SSF103473">
    <property type="entry name" value="MFS general substrate transporter"/>
    <property type="match status" value="1"/>
</dbReference>
<keyword evidence="11" id="KW-1185">Reference proteome</keyword>
<feature type="domain" description="Major facilitator superfamily (MFS) profile" evidence="9">
    <location>
        <begin position="27"/>
        <end position="413"/>
    </location>
</feature>
<evidence type="ECO:0000256" key="8">
    <source>
        <dbReference type="SAM" id="Phobius"/>
    </source>
</evidence>
<keyword evidence="5 8" id="KW-0812">Transmembrane</keyword>
<dbReference type="RefSeq" id="WP_342023294.1">
    <property type="nucleotide sequence ID" value="NZ_CP151657.1"/>
</dbReference>
<feature type="transmembrane region" description="Helical" evidence="8">
    <location>
        <begin position="93"/>
        <end position="112"/>
    </location>
</feature>
<dbReference type="CDD" id="cd17324">
    <property type="entry name" value="MFS_NepI_like"/>
    <property type="match status" value="1"/>
</dbReference>
<name>A0ABZ2ZU11_9MICC</name>
<reference evidence="10 11" key="1">
    <citation type="submission" date="2024-04" db="EMBL/GenBank/DDBJ databases">
        <title>Arthrobacter sp. from Plains bison fecal sample.</title>
        <authorList>
            <person name="Ruzzini A."/>
        </authorList>
    </citation>
    <scope>NUCLEOTIDE SEQUENCE [LARGE SCALE GENOMIC DNA]</scope>
    <source>
        <strain evidence="10 11">EINP1</strain>
    </source>
</reference>
<dbReference type="InterPro" id="IPR036259">
    <property type="entry name" value="MFS_trans_sf"/>
</dbReference>